<dbReference type="EMBL" id="OR651420">
    <property type="protein sequence ID" value="WNX29083.1"/>
    <property type="molecule type" value="mRNA"/>
</dbReference>
<dbReference type="PROSITE" id="PS50234">
    <property type="entry name" value="VWFA"/>
    <property type="match status" value="1"/>
</dbReference>
<dbReference type="SUPFAM" id="SSF53300">
    <property type="entry name" value="vWA-like"/>
    <property type="match status" value="1"/>
</dbReference>
<dbReference type="InterPro" id="IPR036465">
    <property type="entry name" value="vWFA_dom_sf"/>
</dbReference>
<dbReference type="Gene3D" id="3.40.50.410">
    <property type="entry name" value="von Willebrand factor, type A domain"/>
    <property type="match status" value="1"/>
</dbReference>
<accession>A0AA96UTL3</accession>
<dbReference type="InterPro" id="IPR002035">
    <property type="entry name" value="VWF_A"/>
</dbReference>
<feature type="domain" description="VWFA" evidence="3">
    <location>
        <begin position="86"/>
        <end position="168"/>
    </location>
</feature>
<feature type="compositionally biased region" description="Basic residues" evidence="1">
    <location>
        <begin position="211"/>
        <end position="231"/>
    </location>
</feature>
<sequence>MLLFHLFLLFVILCSSAAKRDLSCTKPDIRVLVDADVGQLDNYAISLMSKFIETPEEKDVTKFTHCDAHTAIENASKSIPDGKEGVIVFVTTKNNTVTTKALKAAKEVHYRKNLLLFAVGVGSDVNNTILEKLRRLATSIDPRSKQFVYTYKDIADLYIDQSKLATRICEGGNVTKPDTTKPAKPKPGRGRRPKANLATATSAEEESAKGRPSKAKRAGKPAKVGAKKPKPGHKDNIKLVNTVKPAVKPAIRTTRPPGTRG</sequence>
<proteinExistence type="evidence at transcript level"/>
<evidence type="ECO:0000256" key="1">
    <source>
        <dbReference type="SAM" id="MobiDB-lite"/>
    </source>
</evidence>
<name>A0AA96UTL3_9CAEN</name>
<evidence type="ECO:0000259" key="3">
    <source>
        <dbReference type="PROSITE" id="PS50234"/>
    </source>
</evidence>
<evidence type="ECO:0000313" key="4">
    <source>
        <dbReference type="EMBL" id="WNX29083.1"/>
    </source>
</evidence>
<keyword evidence="2" id="KW-0732">Signal</keyword>
<feature type="chain" id="PRO_5041698478" evidence="2">
    <location>
        <begin position="19"/>
        <end position="261"/>
    </location>
</feature>
<reference evidence="4" key="1">
    <citation type="submission" date="2023-10" db="EMBL/GenBank/DDBJ databases">
        <title>A vampire's tale: a novel family of anti-platelet proteins from the marine snail Cumia reticulata.</title>
        <authorList>
            <person name="Modica M.V."/>
            <person name="Gerdol M."/>
            <person name="Fracarossi D."/>
            <person name="Cervelli M."/>
            <person name="Reinoso Sanchez J.F."/>
            <person name="Leone S."/>
            <person name="Tartaglia G."/>
            <person name="Milanetti E."/>
            <person name="Vassalli Q.A."/>
            <person name="Ruggeri Z.M."/>
            <person name="Oliverio M."/>
        </authorList>
    </citation>
    <scope>NUCLEOTIDE SEQUENCE</scope>
</reference>
<feature type="region of interest" description="Disordered" evidence="1">
    <location>
        <begin position="171"/>
        <end position="261"/>
    </location>
</feature>
<organism evidence="4">
    <name type="scientific">Colubraria reticulata</name>
    <dbReference type="NCBI Taxonomy" id="604273"/>
    <lineage>
        <taxon>Eukaryota</taxon>
        <taxon>Metazoa</taxon>
        <taxon>Spiralia</taxon>
        <taxon>Lophotrochozoa</taxon>
        <taxon>Mollusca</taxon>
        <taxon>Gastropoda</taxon>
        <taxon>Caenogastropoda</taxon>
        <taxon>Neogastropoda</taxon>
        <taxon>Buccinoidea</taxon>
        <taxon>Buccinidae</taxon>
        <taxon>Colubraria</taxon>
    </lineage>
</organism>
<feature type="signal peptide" evidence="2">
    <location>
        <begin position="1"/>
        <end position="18"/>
    </location>
</feature>
<dbReference type="AlphaFoldDB" id="A0AA96UTL3"/>
<feature type="compositionally biased region" description="Basic residues" evidence="1">
    <location>
        <begin position="183"/>
        <end position="194"/>
    </location>
</feature>
<protein>
    <submittedName>
        <fullName evidence="4">CREWS-C3</fullName>
    </submittedName>
</protein>
<evidence type="ECO:0000256" key="2">
    <source>
        <dbReference type="SAM" id="SignalP"/>
    </source>
</evidence>